<comment type="caution">
    <text evidence="2">The sequence shown here is derived from an EMBL/GenBank/DDBJ whole genome shotgun (WGS) entry which is preliminary data.</text>
</comment>
<dbReference type="Proteomes" id="UP000828390">
    <property type="component" value="Unassembled WGS sequence"/>
</dbReference>
<name>A0A9D4IPH5_DREPO</name>
<accession>A0A9D4IPH5</accession>
<dbReference type="EMBL" id="JAIWYP010000008">
    <property type="protein sequence ID" value="KAH3783306.1"/>
    <property type="molecule type" value="Genomic_DNA"/>
</dbReference>
<reference evidence="2" key="1">
    <citation type="journal article" date="2019" name="bioRxiv">
        <title>The Genome of the Zebra Mussel, Dreissena polymorpha: A Resource for Invasive Species Research.</title>
        <authorList>
            <person name="McCartney M.A."/>
            <person name="Auch B."/>
            <person name="Kono T."/>
            <person name="Mallez S."/>
            <person name="Zhang Y."/>
            <person name="Obille A."/>
            <person name="Becker A."/>
            <person name="Abrahante J.E."/>
            <person name="Garbe J."/>
            <person name="Badalamenti J.P."/>
            <person name="Herman A."/>
            <person name="Mangelson H."/>
            <person name="Liachko I."/>
            <person name="Sullivan S."/>
            <person name="Sone E.D."/>
            <person name="Koren S."/>
            <person name="Silverstein K.A.T."/>
            <person name="Beckman K.B."/>
            <person name="Gohl D.M."/>
        </authorList>
    </citation>
    <scope>NUCLEOTIDE SEQUENCE</scope>
    <source>
        <strain evidence="2">Duluth1</strain>
        <tissue evidence="2">Whole animal</tissue>
    </source>
</reference>
<proteinExistence type="predicted"/>
<sequence>MAKNIEVREIVDASEKENVPLNSRNVEEHRPDAVVIEISNISQQQRAASGSHRDNTSPSSKKKRVLQHDNVPPPGLAIPTGPLSAIKSLQEVSELLHRRLVTSTLQGEFRNILELHVQMDRGWNSSSDPFHRLSHINTTTSPTLESPTKEKTTGTTFLSPVSVPALCPTHR</sequence>
<evidence type="ECO:0000313" key="2">
    <source>
        <dbReference type="EMBL" id="KAH3783306.1"/>
    </source>
</evidence>
<feature type="region of interest" description="Disordered" evidence="1">
    <location>
        <begin position="135"/>
        <end position="156"/>
    </location>
</feature>
<protein>
    <submittedName>
        <fullName evidence="2">Uncharacterized protein</fullName>
    </submittedName>
</protein>
<dbReference type="AlphaFoldDB" id="A0A9D4IPH5"/>
<evidence type="ECO:0000256" key="1">
    <source>
        <dbReference type="SAM" id="MobiDB-lite"/>
    </source>
</evidence>
<feature type="compositionally biased region" description="Polar residues" evidence="1">
    <location>
        <begin position="135"/>
        <end position="146"/>
    </location>
</feature>
<feature type="region of interest" description="Disordered" evidence="1">
    <location>
        <begin position="41"/>
        <end position="79"/>
    </location>
</feature>
<evidence type="ECO:0000313" key="3">
    <source>
        <dbReference type="Proteomes" id="UP000828390"/>
    </source>
</evidence>
<reference evidence="2" key="2">
    <citation type="submission" date="2020-11" db="EMBL/GenBank/DDBJ databases">
        <authorList>
            <person name="McCartney M.A."/>
            <person name="Auch B."/>
            <person name="Kono T."/>
            <person name="Mallez S."/>
            <person name="Becker A."/>
            <person name="Gohl D.M."/>
            <person name="Silverstein K.A.T."/>
            <person name="Koren S."/>
            <person name="Bechman K.B."/>
            <person name="Herman A."/>
            <person name="Abrahante J.E."/>
            <person name="Garbe J."/>
        </authorList>
    </citation>
    <scope>NUCLEOTIDE SEQUENCE</scope>
    <source>
        <strain evidence="2">Duluth1</strain>
        <tissue evidence="2">Whole animal</tissue>
    </source>
</reference>
<organism evidence="2 3">
    <name type="scientific">Dreissena polymorpha</name>
    <name type="common">Zebra mussel</name>
    <name type="synonym">Mytilus polymorpha</name>
    <dbReference type="NCBI Taxonomy" id="45954"/>
    <lineage>
        <taxon>Eukaryota</taxon>
        <taxon>Metazoa</taxon>
        <taxon>Spiralia</taxon>
        <taxon>Lophotrochozoa</taxon>
        <taxon>Mollusca</taxon>
        <taxon>Bivalvia</taxon>
        <taxon>Autobranchia</taxon>
        <taxon>Heteroconchia</taxon>
        <taxon>Euheterodonta</taxon>
        <taxon>Imparidentia</taxon>
        <taxon>Neoheterodontei</taxon>
        <taxon>Myida</taxon>
        <taxon>Dreissenoidea</taxon>
        <taxon>Dreissenidae</taxon>
        <taxon>Dreissena</taxon>
    </lineage>
</organism>
<gene>
    <name evidence="2" type="ORF">DPMN_161241</name>
</gene>
<keyword evidence="3" id="KW-1185">Reference proteome</keyword>